<accession>M8CU08</accession>
<proteinExistence type="predicted"/>
<dbReference type="AlphaFoldDB" id="M8CU08"/>
<dbReference type="EnsemblPlants" id="EMT31107">
    <property type="protein sequence ID" value="EMT31107"/>
    <property type="gene ID" value="F775_05945"/>
</dbReference>
<name>M8CU08_AEGTA</name>
<protein>
    <submittedName>
        <fullName evidence="1">Uncharacterized protein</fullName>
    </submittedName>
</protein>
<sequence>MEASLGVVPDGGHEGVNAWRRCTASMGRWMVVGGASHQRKACGGGRCSGGEGLMLRWVAVARPRRRCRGRRSAAASRATLQPEWGESGVRR</sequence>
<organism evidence="1">
    <name type="scientific">Aegilops tauschii</name>
    <name type="common">Tausch's goatgrass</name>
    <name type="synonym">Aegilops squarrosa</name>
    <dbReference type="NCBI Taxonomy" id="37682"/>
    <lineage>
        <taxon>Eukaryota</taxon>
        <taxon>Viridiplantae</taxon>
        <taxon>Streptophyta</taxon>
        <taxon>Embryophyta</taxon>
        <taxon>Tracheophyta</taxon>
        <taxon>Spermatophyta</taxon>
        <taxon>Magnoliopsida</taxon>
        <taxon>Liliopsida</taxon>
        <taxon>Poales</taxon>
        <taxon>Poaceae</taxon>
        <taxon>BOP clade</taxon>
        <taxon>Pooideae</taxon>
        <taxon>Triticodae</taxon>
        <taxon>Triticeae</taxon>
        <taxon>Triticinae</taxon>
        <taxon>Aegilops</taxon>
    </lineage>
</organism>
<evidence type="ECO:0000313" key="1">
    <source>
        <dbReference type="EnsemblPlants" id="EMT31107"/>
    </source>
</evidence>
<reference evidence="1" key="1">
    <citation type="submission" date="2015-06" db="UniProtKB">
        <authorList>
            <consortium name="EnsemblPlants"/>
        </authorList>
    </citation>
    <scope>IDENTIFICATION</scope>
</reference>